<dbReference type="SUPFAM" id="SSF81321">
    <property type="entry name" value="Family A G protein-coupled receptor-like"/>
    <property type="match status" value="1"/>
</dbReference>
<accession>A0AAN8JKC8</accession>
<evidence type="ECO:0000256" key="2">
    <source>
        <dbReference type="ARBA" id="ARBA00022692"/>
    </source>
</evidence>
<feature type="transmembrane region" description="Helical" evidence="5">
    <location>
        <begin position="56"/>
        <end position="74"/>
    </location>
</feature>
<feature type="transmembrane region" description="Helical" evidence="5">
    <location>
        <begin position="295"/>
        <end position="316"/>
    </location>
</feature>
<feature type="transmembrane region" description="Helical" evidence="5">
    <location>
        <begin position="20"/>
        <end position="44"/>
    </location>
</feature>
<feature type="transmembrane region" description="Helical" evidence="5">
    <location>
        <begin position="148"/>
        <end position="166"/>
    </location>
</feature>
<dbReference type="CDD" id="cd14978">
    <property type="entry name" value="7tmA_FMRFamide_R-like"/>
    <property type="match status" value="1"/>
</dbReference>
<dbReference type="InterPro" id="IPR019427">
    <property type="entry name" value="7TM_GPCR_serpentine_rcpt_Srw"/>
</dbReference>
<feature type="domain" description="G-protein coupled receptors family 1 profile" evidence="6">
    <location>
        <begin position="36"/>
        <end position="317"/>
    </location>
</feature>
<evidence type="ECO:0000313" key="8">
    <source>
        <dbReference type="Proteomes" id="UP001347796"/>
    </source>
</evidence>
<dbReference type="EMBL" id="JAZGQO010000010">
    <property type="protein sequence ID" value="KAK6177573.1"/>
    <property type="molecule type" value="Genomic_DNA"/>
</dbReference>
<protein>
    <recommendedName>
        <fullName evidence="6">G-protein coupled receptors family 1 profile domain-containing protein</fullName>
    </recommendedName>
</protein>
<dbReference type="Pfam" id="PF10324">
    <property type="entry name" value="7TM_GPCR_Srw"/>
    <property type="match status" value="1"/>
</dbReference>
<gene>
    <name evidence="7" type="ORF">SNE40_015647</name>
</gene>
<organism evidence="7 8">
    <name type="scientific">Patella caerulea</name>
    <name type="common">Rayed Mediterranean limpet</name>
    <dbReference type="NCBI Taxonomy" id="87958"/>
    <lineage>
        <taxon>Eukaryota</taxon>
        <taxon>Metazoa</taxon>
        <taxon>Spiralia</taxon>
        <taxon>Lophotrochozoa</taxon>
        <taxon>Mollusca</taxon>
        <taxon>Gastropoda</taxon>
        <taxon>Patellogastropoda</taxon>
        <taxon>Patelloidea</taxon>
        <taxon>Patellidae</taxon>
        <taxon>Patella</taxon>
    </lineage>
</organism>
<dbReference type="Proteomes" id="UP001347796">
    <property type="component" value="Unassembled WGS sequence"/>
</dbReference>
<evidence type="ECO:0000256" key="1">
    <source>
        <dbReference type="ARBA" id="ARBA00004370"/>
    </source>
</evidence>
<keyword evidence="3 5" id="KW-1133">Transmembrane helix</keyword>
<keyword evidence="2 5" id="KW-0812">Transmembrane</keyword>
<reference evidence="7 8" key="1">
    <citation type="submission" date="2024-01" db="EMBL/GenBank/DDBJ databases">
        <title>The genome of the rayed Mediterranean limpet Patella caerulea (Linnaeus, 1758).</title>
        <authorList>
            <person name="Anh-Thu Weber A."/>
            <person name="Halstead-Nussloch G."/>
        </authorList>
    </citation>
    <scope>NUCLEOTIDE SEQUENCE [LARGE SCALE GENOMIC DNA]</scope>
    <source>
        <strain evidence="7">AATW-2023a</strain>
        <tissue evidence="7">Whole specimen</tissue>
    </source>
</reference>
<keyword evidence="4 5" id="KW-0472">Membrane</keyword>
<dbReference type="Gene3D" id="1.20.1070.10">
    <property type="entry name" value="Rhodopsin 7-helix transmembrane proteins"/>
    <property type="match status" value="1"/>
</dbReference>
<evidence type="ECO:0000313" key="7">
    <source>
        <dbReference type="EMBL" id="KAK6177573.1"/>
    </source>
</evidence>
<evidence type="ECO:0000256" key="3">
    <source>
        <dbReference type="ARBA" id="ARBA00022989"/>
    </source>
</evidence>
<dbReference type="PANTHER" id="PTHR46273:SF4">
    <property type="entry name" value="AT19640P"/>
    <property type="match status" value="1"/>
</dbReference>
<name>A0AAN8JKC8_PATCE</name>
<comment type="subcellular location">
    <subcellularLocation>
        <location evidence="1">Membrane</location>
    </subcellularLocation>
</comment>
<dbReference type="InterPro" id="IPR053219">
    <property type="entry name" value="GPCR_Dmsr-1"/>
</dbReference>
<proteinExistence type="predicted"/>
<feature type="transmembrane region" description="Helical" evidence="5">
    <location>
        <begin position="262"/>
        <end position="283"/>
    </location>
</feature>
<evidence type="ECO:0000256" key="4">
    <source>
        <dbReference type="ARBA" id="ARBA00023136"/>
    </source>
</evidence>
<sequence length="360" mass="41031">MVDRPQVNPGLENFSSWYSAFHGYASLCVCMSGILLNIFNVTVLTRKHMHTPVNHILTGLAISDITTMLSYVPFAIHFYCVYPTDVSTPEKNSIYWMTFLLFHINLTTVTHTISIWLCVSLSIIRFLHIRSPTRARSIRIARIKQSKYLVLLVYFASVVVMVPNYLTNELKPVQISNNETNSTLYVLESLRLGKNDTGPLVLINVWMYAVVAKLTPCLLITVFGCMLLYQMQVQVRKRRSIIAKFSGSSGIKLREHSRTTKMLISVIVLFIVTELPQGVLIVLSACKKNFFDTVYLPLGDIMDIVALVNNAVNFVLYCSMSTKFRETFLRQYCSVPKFQKADNGFNLREKFDSFSNNNQV</sequence>
<comment type="caution">
    <text evidence="7">The sequence shown here is derived from an EMBL/GenBank/DDBJ whole genome shotgun (WGS) entry which is preliminary data.</text>
</comment>
<evidence type="ECO:0000259" key="6">
    <source>
        <dbReference type="PROSITE" id="PS50262"/>
    </source>
</evidence>
<feature type="transmembrane region" description="Helical" evidence="5">
    <location>
        <begin position="205"/>
        <end position="229"/>
    </location>
</feature>
<dbReference type="PANTHER" id="PTHR46273">
    <property type="entry name" value="MYOSUPPRESSIN RECEPTOR 1, ISOFORM B-RELATED"/>
    <property type="match status" value="1"/>
</dbReference>
<dbReference type="GO" id="GO:0005886">
    <property type="term" value="C:plasma membrane"/>
    <property type="evidence" value="ECO:0007669"/>
    <property type="project" value="TreeGrafter"/>
</dbReference>
<dbReference type="PROSITE" id="PS50262">
    <property type="entry name" value="G_PROTEIN_RECEP_F1_2"/>
    <property type="match status" value="1"/>
</dbReference>
<keyword evidence="8" id="KW-1185">Reference proteome</keyword>
<dbReference type="GO" id="GO:0008528">
    <property type="term" value="F:G protein-coupled peptide receptor activity"/>
    <property type="evidence" value="ECO:0007669"/>
    <property type="project" value="InterPro"/>
</dbReference>
<dbReference type="InterPro" id="IPR017452">
    <property type="entry name" value="GPCR_Rhodpsn_7TM"/>
</dbReference>
<dbReference type="InterPro" id="IPR000276">
    <property type="entry name" value="GPCR_Rhodpsn"/>
</dbReference>
<dbReference type="AlphaFoldDB" id="A0AAN8JKC8"/>
<evidence type="ECO:0000256" key="5">
    <source>
        <dbReference type="SAM" id="Phobius"/>
    </source>
</evidence>
<feature type="transmembrane region" description="Helical" evidence="5">
    <location>
        <begin position="94"/>
        <end position="127"/>
    </location>
</feature>
<dbReference type="PRINTS" id="PR00237">
    <property type="entry name" value="GPCRRHODOPSN"/>
</dbReference>